<keyword evidence="2" id="KW-1185">Reference proteome</keyword>
<reference evidence="1 2" key="1">
    <citation type="submission" date="2017-11" db="EMBL/GenBank/DDBJ databases">
        <title>Comparitive Functional Genomics of Dry Heat Resistant strains isolated from the Viking Spacecraft.</title>
        <authorList>
            <person name="Seuylemezian A."/>
            <person name="Cooper K."/>
            <person name="Vaishampayan P."/>
        </authorList>
    </citation>
    <scope>NUCLEOTIDE SEQUENCE [LARGE SCALE GENOMIC DNA]</scope>
    <source>
        <strain evidence="1 2">V32-6</strain>
    </source>
</reference>
<dbReference type="RefSeq" id="WP_101649851.1">
    <property type="nucleotide sequence ID" value="NZ_PGVE01000072.1"/>
</dbReference>
<sequence length="339" mass="38663">MKTIKPTKIGAYSSCKSELRSSEMGDLWAAYMGNSMSKCVLSYFLKQVEDKDIKGTLEHSLSLCEDFLGKIEKIFRSVNHPIPIAFTKDDVNLDAPRLFDDEFYLHYLRQMIRAGINLYALSVPLSTRTDVSEFFIQCVDETMKLVNILNDLLERKGASPKTPVIPVPEKASFVQNEDYFNGYLGKIRPLHALEIKHLFDMVGANSVNKALLFAFSQVSESEKIKQFFKKGEELIANTLETYTHYLTENHLPALPLLDHMVTTSKFSPFSDKLMLFHTIDLFTLRIRDIGNSIAENGRHDLGLTLFKKLTTVGFYVQDGAKLMLENGWMEKISHAPKWE</sequence>
<gene>
    <name evidence="1" type="ORF">CVD27_20235</name>
</gene>
<name>A0A2N5HAD8_9BACI</name>
<dbReference type="OrthoDB" id="1675670at2"/>
<organism evidence="1 2">
    <name type="scientific">Neobacillus cucumis</name>
    <dbReference type="NCBI Taxonomy" id="1740721"/>
    <lineage>
        <taxon>Bacteria</taxon>
        <taxon>Bacillati</taxon>
        <taxon>Bacillota</taxon>
        <taxon>Bacilli</taxon>
        <taxon>Bacillales</taxon>
        <taxon>Bacillaceae</taxon>
        <taxon>Neobacillus</taxon>
    </lineage>
</organism>
<comment type="caution">
    <text evidence="1">The sequence shown here is derived from an EMBL/GenBank/DDBJ whole genome shotgun (WGS) entry which is preliminary data.</text>
</comment>
<dbReference type="Proteomes" id="UP000234950">
    <property type="component" value="Unassembled WGS sequence"/>
</dbReference>
<dbReference type="InterPro" id="IPR021617">
    <property type="entry name" value="DUF3231"/>
</dbReference>
<evidence type="ECO:0008006" key="3">
    <source>
        <dbReference type="Google" id="ProtNLM"/>
    </source>
</evidence>
<dbReference type="AlphaFoldDB" id="A0A2N5HAD8"/>
<dbReference type="Pfam" id="PF11553">
    <property type="entry name" value="DUF3231"/>
    <property type="match status" value="2"/>
</dbReference>
<dbReference type="Gene3D" id="1.20.1260.10">
    <property type="match status" value="2"/>
</dbReference>
<dbReference type="InterPro" id="IPR012347">
    <property type="entry name" value="Ferritin-like"/>
</dbReference>
<protein>
    <recommendedName>
        <fullName evidence="3">DUF3231 domain-containing protein</fullName>
    </recommendedName>
</protein>
<dbReference type="EMBL" id="PGVE01000072">
    <property type="protein sequence ID" value="PLS02479.1"/>
    <property type="molecule type" value="Genomic_DNA"/>
</dbReference>
<evidence type="ECO:0000313" key="1">
    <source>
        <dbReference type="EMBL" id="PLS02479.1"/>
    </source>
</evidence>
<accession>A0A2N5HAD8</accession>
<evidence type="ECO:0000313" key="2">
    <source>
        <dbReference type="Proteomes" id="UP000234950"/>
    </source>
</evidence>
<proteinExistence type="predicted"/>